<proteinExistence type="predicted"/>
<reference evidence="2" key="1">
    <citation type="journal article" date="2015" name="Nature">
        <title>Complex archaea that bridge the gap between prokaryotes and eukaryotes.</title>
        <authorList>
            <person name="Spang A."/>
            <person name="Saw J.H."/>
            <person name="Jorgensen S.L."/>
            <person name="Zaremba-Niedzwiedzka K."/>
            <person name="Martijn J."/>
            <person name="Lind A.E."/>
            <person name="van Eijk R."/>
            <person name="Schleper C."/>
            <person name="Guy L."/>
            <person name="Ettema T.J."/>
        </authorList>
    </citation>
    <scope>NUCLEOTIDE SEQUENCE</scope>
</reference>
<gene>
    <name evidence="2" type="ORF">LCGC14_2947780</name>
</gene>
<keyword evidence="1" id="KW-0472">Membrane</keyword>
<keyword evidence="1" id="KW-0812">Transmembrane</keyword>
<protein>
    <submittedName>
        <fullName evidence="2">Uncharacterized protein</fullName>
    </submittedName>
</protein>
<dbReference type="AlphaFoldDB" id="A0A0F8ZNW1"/>
<comment type="caution">
    <text evidence="2">The sequence shown here is derived from an EMBL/GenBank/DDBJ whole genome shotgun (WGS) entry which is preliminary data.</text>
</comment>
<keyword evidence="1" id="KW-1133">Transmembrane helix</keyword>
<feature type="transmembrane region" description="Helical" evidence="1">
    <location>
        <begin position="7"/>
        <end position="24"/>
    </location>
</feature>
<accession>A0A0F8ZNW1</accession>
<evidence type="ECO:0000256" key="1">
    <source>
        <dbReference type="SAM" id="Phobius"/>
    </source>
</evidence>
<dbReference type="EMBL" id="LAZR01059306">
    <property type="protein sequence ID" value="KKK68069.1"/>
    <property type="molecule type" value="Genomic_DNA"/>
</dbReference>
<feature type="transmembrane region" description="Helical" evidence="1">
    <location>
        <begin position="30"/>
        <end position="48"/>
    </location>
</feature>
<name>A0A0F8ZNW1_9ZZZZ</name>
<organism evidence="2">
    <name type="scientific">marine sediment metagenome</name>
    <dbReference type="NCBI Taxonomy" id="412755"/>
    <lineage>
        <taxon>unclassified sequences</taxon>
        <taxon>metagenomes</taxon>
        <taxon>ecological metagenomes</taxon>
    </lineage>
</organism>
<sequence>MSYFMKWVVYIFLLALLGGTLGVLLGPLTWQFWLVDIPGIFIIQYFIFKDYEPTEKKEPLLKGINDIEGKPIRGIDYE</sequence>
<evidence type="ECO:0000313" key="2">
    <source>
        <dbReference type="EMBL" id="KKK68069.1"/>
    </source>
</evidence>